<keyword evidence="3" id="KW-1185">Reference proteome</keyword>
<dbReference type="GeneID" id="39592193"/>
<dbReference type="Proteomes" id="UP000279236">
    <property type="component" value="Unassembled WGS sequence"/>
</dbReference>
<feature type="region of interest" description="Disordered" evidence="1">
    <location>
        <begin position="1"/>
        <end position="55"/>
    </location>
</feature>
<dbReference type="AlphaFoldDB" id="A0A427XUM6"/>
<name>A0A427XUM6_9TREE</name>
<evidence type="ECO:0000313" key="2">
    <source>
        <dbReference type="EMBL" id="RSH82656.1"/>
    </source>
</evidence>
<dbReference type="RefSeq" id="XP_028476888.1">
    <property type="nucleotide sequence ID" value="XM_028622995.1"/>
</dbReference>
<evidence type="ECO:0000313" key="3">
    <source>
        <dbReference type="Proteomes" id="UP000279236"/>
    </source>
</evidence>
<accession>A0A427XUM6</accession>
<feature type="region of interest" description="Disordered" evidence="1">
    <location>
        <begin position="235"/>
        <end position="325"/>
    </location>
</feature>
<organism evidence="2 3">
    <name type="scientific">Apiotrichum porosum</name>
    <dbReference type="NCBI Taxonomy" id="105984"/>
    <lineage>
        <taxon>Eukaryota</taxon>
        <taxon>Fungi</taxon>
        <taxon>Dikarya</taxon>
        <taxon>Basidiomycota</taxon>
        <taxon>Agaricomycotina</taxon>
        <taxon>Tremellomycetes</taxon>
        <taxon>Trichosporonales</taxon>
        <taxon>Trichosporonaceae</taxon>
        <taxon>Apiotrichum</taxon>
    </lineage>
</organism>
<proteinExistence type="predicted"/>
<feature type="region of interest" description="Disordered" evidence="1">
    <location>
        <begin position="159"/>
        <end position="186"/>
    </location>
</feature>
<reference evidence="2 3" key="1">
    <citation type="submission" date="2018-11" db="EMBL/GenBank/DDBJ databases">
        <title>Genome sequence of Apiotrichum porosum DSM 27194.</title>
        <authorList>
            <person name="Aliyu H."/>
            <person name="Gorte O."/>
            <person name="Ochsenreither K."/>
        </authorList>
    </citation>
    <scope>NUCLEOTIDE SEQUENCE [LARGE SCALE GENOMIC DNA]</scope>
    <source>
        <strain evidence="2 3">DSM 27194</strain>
    </source>
</reference>
<evidence type="ECO:0000256" key="1">
    <source>
        <dbReference type="SAM" id="MobiDB-lite"/>
    </source>
</evidence>
<feature type="compositionally biased region" description="Basic and acidic residues" evidence="1">
    <location>
        <begin position="286"/>
        <end position="300"/>
    </location>
</feature>
<comment type="caution">
    <text evidence="2">The sequence shown here is derived from an EMBL/GenBank/DDBJ whole genome shotgun (WGS) entry which is preliminary data.</text>
</comment>
<gene>
    <name evidence="2" type="ORF">EHS24_007650</name>
</gene>
<sequence>MSDTRAPPSHLPAPPPSLLLKSDLLKHGDASNDVSPSPRYPPGPSSLPVRPVSPHLDPVTQVADAVEDSNLLWAAQDSCSSRNNVDCRPSGSGDGGVLAALVAEASCTEPNTFPGIESLPPSPAITPSRDLTRATPIQHASYGDVLDLTVFSGSSRESSVGPILVHPQPRHWNTTRDRPAPYVRPPSPVPMPSLHMVNELASAISYVPPEHRTGDLWVCVRYLRHIATLDLRETQGRGGGRAATKGKKGKRNDKNGRRGRRDVQGGPDPGRHGRGRGPANDEPYDEDRSRRMVADRHLDEFLAATRRRHEDEVKAEKHRQPAGLR</sequence>
<feature type="compositionally biased region" description="Basic and acidic residues" evidence="1">
    <location>
        <begin position="308"/>
        <end position="319"/>
    </location>
</feature>
<dbReference type="EMBL" id="RSCE01000005">
    <property type="protein sequence ID" value="RSH82656.1"/>
    <property type="molecule type" value="Genomic_DNA"/>
</dbReference>
<protein>
    <submittedName>
        <fullName evidence="2">Uncharacterized protein</fullName>
    </submittedName>
</protein>